<protein>
    <submittedName>
        <fullName evidence="2">Uncharacterized protein</fullName>
    </submittedName>
</protein>
<proteinExistence type="predicted"/>
<keyword evidence="3" id="KW-1185">Reference proteome</keyword>
<name>A0A7L4US92_BALHA</name>
<evidence type="ECO:0000313" key="3">
    <source>
        <dbReference type="Proteomes" id="UP000251835"/>
    </source>
</evidence>
<keyword evidence="1" id="KW-0812">Transmembrane</keyword>
<dbReference type="AlphaFoldDB" id="A0A7L4US92"/>
<keyword evidence="1" id="KW-1133">Transmembrane helix</keyword>
<sequence>MFLIMSIGFPYFEGKEITWKTLLLGLVLWTIGGLGFGYTMKLFMNKTIKKKKENTAANNV</sequence>
<organism evidence="2 3">
    <name type="scientific">Balneicella halophila</name>
    <dbReference type="NCBI Taxonomy" id="1537566"/>
    <lineage>
        <taxon>Bacteria</taxon>
        <taxon>Pseudomonadati</taxon>
        <taxon>Bacteroidota</taxon>
        <taxon>Bacteroidia</taxon>
        <taxon>Bacteroidales</taxon>
        <taxon>Balneicellaceae</taxon>
        <taxon>Balneicella</taxon>
    </lineage>
</organism>
<comment type="caution">
    <text evidence="2">The sequence shown here is derived from an EMBL/GenBank/DDBJ whole genome shotgun (WGS) entry which is preliminary data.</text>
</comment>
<gene>
    <name evidence="2" type="ORF">C7377_0004</name>
</gene>
<evidence type="ECO:0000256" key="1">
    <source>
        <dbReference type="SAM" id="Phobius"/>
    </source>
</evidence>
<reference evidence="2 3" key="1">
    <citation type="submission" date="2018-05" db="EMBL/GenBank/DDBJ databases">
        <title>Genomic Encyclopedia of Type Strains, Phase IV (KMG-IV): sequencing the most valuable type-strain genomes for metagenomic binning, comparative biology and taxonomic classification.</title>
        <authorList>
            <person name="Goeker M."/>
        </authorList>
    </citation>
    <scope>NUCLEOTIDE SEQUENCE [LARGE SCALE GENOMIC DNA]</scope>
    <source>
        <strain evidence="2 3">DSM 28579</strain>
    </source>
</reference>
<dbReference type="EMBL" id="QENZ01000002">
    <property type="protein sequence ID" value="PVX53338.1"/>
    <property type="molecule type" value="Genomic_DNA"/>
</dbReference>
<evidence type="ECO:0000313" key="2">
    <source>
        <dbReference type="EMBL" id="PVX53338.1"/>
    </source>
</evidence>
<keyword evidence="1" id="KW-0472">Membrane</keyword>
<dbReference type="Proteomes" id="UP000251835">
    <property type="component" value="Unassembled WGS sequence"/>
</dbReference>
<feature type="transmembrane region" description="Helical" evidence="1">
    <location>
        <begin position="22"/>
        <end position="43"/>
    </location>
</feature>
<accession>A0A7L4US92</accession>